<dbReference type="OrthoDB" id="9809583at2"/>
<dbReference type="PROSITE" id="PS51762">
    <property type="entry name" value="GH16_2"/>
    <property type="match status" value="1"/>
</dbReference>
<evidence type="ECO:0000256" key="1">
    <source>
        <dbReference type="ARBA" id="ARBA00006865"/>
    </source>
</evidence>
<dbReference type="Proteomes" id="UP000199072">
    <property type="component" value="Unassembled WGS sequence"/>
</dbReference>
<gene>
    <name evidence="3" type="ORF">SAMN05216464_107273</name>
</gene>
<dbReference type="InterPro" id="IPR000757">
    <property type="entry name" value="Beta-glucanase-like"/>
</dbReference>
<keyword evidence="4" id="KW-1185">Reference proteome</keyword>
<dbReference type="SUPFAM" id="SSF49899">
    <property type="entry name" value="Concanavalin A-like lectins/glucanases"/>
    <property type="match status" value="1"/>
</dbReference>
<dbReference type="RefSeq" id="WP_143014144.1">
    <property type="nucleotide sequence ID" value="NZ_FNAI01000007.1"/>
</dbReference>
<evidence type="ECO:0000259" key="2">
    <source>
        <dbReference type="PROSITE" id="PS51762"/>
    </source>
</evidence>
<evidence type="ECO:0000313" key="4">
    <source>
        <dbReference type="Proteomes" id="UP000199072"/>
    </source>
</evidence>
<accession>A0A1G7E4W2</accession>
<reference evidence="3 4" key="1">
    <citation type="submission" date="2016-10" db="EMBL/GenBank/DDBJ databases">
        <authorList>
            <person name="de Groot N.N."/>
        </authorList>
    </citation>
    <scope>NUCLEOTIDE SEQUENCE [LARGE SCALE GENOMIC DNA]</scope>
    <source>
        <strain evidence="3 4">47C3B</strain>
    </source>
</reference>
<dbReference type="Gene3D" id="2.60.120.200">
    <property type="match status" value="1"/>
</dbReference>
<comment type="similarity">
    <text evidence="1">Belongs to the glycosyl hydrolase 16 family.</text>
</comment>
<name>A0A1G7E4W2_9SPHI</name>
<evidence type="ECO:0000313" key="3">
    <source>
        <dbReference type="EMBL" id="SDE58737.1"/>
    </source>
</evidence>
<dbReference type="InterPro" id="IPR013320">
    <property type="entry name" value="ConA-like_dom_sf"/>
</dbReference>
<dbReference type="PROSITE" id="PS51257">
    <property type="entry name" value="PROKAR_LIPOPROTEIN"/>
    <property type="match status" value="1"/>
</dbReference>
<dbReference type="GO" id="GO:0005975">
    <property type="term" value="P:carbohydrate metabolic process"/>
    <property type="evidence" value="ECO:0007669"/>
    <property type="project" value="InterPro"/>
</dbReference>
<protein>
    <recommendedName>
        <fullName evidence="2">GH16 domain-containing protein</fullName>
    </recommendedName>
</protein>
<dbReference type="InterPro" id="IPR050546">
    <property type="entry name" value="Glycosyl_Hydrlase_16"/>
</dbReference>
<sequence length="300" mass="33435">MSTKKTTPVLLAIFVVVTLILSCKKSETQEAASSPVSVPEKKTTFADGPWVRQFTENFDDASSFDRWTRTNRADYNSSICNYQWSNPTIGNYDWRSVLILTAGGSGSYYTSGHVKSNYSFKPANNEKYRVSAQIKLIAMNGATYLDFNQTYGAWPAFWTVQETAWPTKGEIDIMEGYSFGGNANFASNLFYGNSSGNNQLGNTCQRPFSVNSGWHMYDEYWQNQNGVVTVTIQLDGVTVSTYTNSANGNLQLQNFGPHNIILDLCVGSNANIGIFNNASINLYSKTMMWIDYVTVDKCTI</sequence>
<dbReference type="STRING" id="1391627.SAMN05216464_107273"/>
<dbReference type="EMBL" id="FNAI01000007">
    <property type="protein sequence ID" value="SDE58737.1"/>
    <property type="molecule type" value="Genomic_DNA"/>
</dbReference>
<dbReference type="PANTHER" id="PTHR10963">
    <property type="entry name" value="GLYCOSYL HYDROLASE-RELATED"/>
    <property type="match status" value="1"/>
</dbReference>
<feature type="domain" description="GH16" evidence="2">
    <location>
        <begin position="27"/>
        <end position="300"/>
    </location>
</feature>
<organism evidence="3 4">
    <name type="scientific">Mucilaginibacter pineti</name>
    <dbReference type="NCBI Taxonomy" id="1391627"/>
    <lineage>
        <taxon>Bacteria</taxon>
        <taxon>Pseudomonadati</taxon>
        <taxon>Bacteroidota</taxon>
        <taxon>Sphingobacteriia</taxon>
        <taxon>Sphingobacteriales</taxon>
        <taxon>Sphingobacteriaceae</taxon>
        <taxon>Mucilaginibacter</taxon>
    </lineage>
</organism>
<dbReference type="PANTHER" id="PTHR10963:SF55">
    <property type="entry name" value="GLYCOSIDE HYDROLASE FAMILY 16 PROTEIN"/>
    <property type="match status" value="1"/>
</dbReference>
<dbReference type="Pfam" id="PF26113">
    <property type="entry name" value="GH16_XgeA"/>
    <property type="match status" value="1"/>
</dbReference>
<dbReference type="GO" id="GO:0004553">
    <property type="term" value="F:hydrolase activity, hydrolyzing O-glycosyl compounds"/>
    <property type="evidence" value="ECO:0007669"/>
    <property type="project" value="InterPro"/>
</dbReference>
<dbReference type="AlphaFoldDB" id="A0A1G7E4W2"/>
<proteinExistence type="inferred from homology"/>